<keyword evidence="4 5" id="KW-0472">Membrane</keyword>
<proteinExistence type="inferred from homology"/>
<feature type="transmembrane region" description="Helical" evidence="5">
    <location>
        <begin position="148"/>
        <end position="175"/>
    </location>
</feature>
<comment type="similarity">
    <text evidence="5">Belongs to the 4-toluene sulfonate uptake permease (TSUP) (TC 2.A.102) family.</text>
</comment>
<keyword evidence="3 5" id="KW-1133">Transmembrane helix</keyword>
<keyword evidence="2 5" id="KW-0812">Transmembrane</keyword>
<dbReference type="AlphaFoldDB" id="A0A1I0WNZ1"/>
<dbReference type="GO" id="GO:0005886">
    <property type="term" value="C:plasma membrane"/>
    <property type="evidence" value="ECO:0007669"/>
    <property type="project" value="UniProtKB-SubCell"/>
</dbReference>
<evidence type="ECO:0000256" key="3">
    <source>
        <dbReference type="ARBA" id="ARBA00022989"/>
    </source>
</evidence>
<dbReference type="OrthoDB" id="8559161at2"/>
<gene>
    <name evidence="6" type="ORF">SAMN05660845_0859</name>
</gene>
<evidence type="ECO:0000313" key="6">
    <source>
        <dbReference type="EMBL" id="SFA89703.1"/>
    </source>
</evidence>
<dbReference type="Pfam" id="PF01925">
    <property type="entry name" value="TauE"/>
    <property type="match status" value="1"/>
</dbReference>
<evidence type="ECO:0000256" key="2">
    <source>
        <dbReference type="ARBA" id="ARBA00022692"/>
    </source>
</evidence>
<comment type="subcellular location">
    <subcellularLocation>
        <location evidence="5">Cell membrane</location>
        <topology evidence="5">Multi-pass membrane protein</topology>
    </subcellularLocation>
    <subcellularLocation>
        <location evidence="1">Membrane</location>
        <topology evidence="1">Multi-pass membrane protein</topology>
    </subcellularLocation>
</comment>
<feature type="transmembrane region" description="Helical" evidence="5">
    <location>
        <begin position="6"/>
        <end position="35"/>
    </location>
</feature>
<organism evidence="6 7">
    <name type="scientific">Flavobacterium swingsii</name>
    <dbReference type="NCBI Taxonomy" id="498292"/>
    <lineage>
        <taxon>Bacteria</taxon>
        <taxon>Pseudomonadati</taxon>
        <taxon>Bacteroidota</taxon>
        <taxon>Flavobacteriia</taxon>
        <taxon>Flavobacteriales</taxon>
        <taxon>Flavobacteriaceae</taxon>
        <taxon>Flavobacterium</taxon>
    </lineage>
</organism>
<feature type="transmembrane region" description="Helical" evidence="5">
    <location>
        <begin position="42"/>
        <end position="59"/>
    </location>
</feature>
<dbReference type="PANTHER" id="PTHR43701:SF2">
    <property type="entry name" value="MEMBRANE TRANSPORTER PROTEIN YJNA-RELATED"/>
    <property type="match status" value="1"/>
</dbReference>
<evidence type="ECO:0000313" key="7">
    <source>
        <dbReference type="Proteomes" id="UP000199604"/>
    </source>
</evidence>
<dbReference type="Proteomes" id="UP000199604">
    <property type="component" value="Unassembled WGS sequence"/>
</dbReference>
<feature type="transmembrane region" description="Helical" evidence="5">
    <location>
        <begin position="71"/>
        <end position="90"/>
    </location>
</feature>
<dbReference type="PANTHER" id="PTHR43701">
    <property type="entry name" value="MEMBRANE TRANSPORTER PROTEIN MJ0441-RELATED"/>
    <property type="match status" value="1"/>
</dbReference>
<feature type="transmembrane region" description="Helical" evidence="5">
    <location>
        <begin position="212"/>
        <end position="230"/>
    </location>
</feature>
<evidence type="ECO:0000256" key="1">
    <source>
        <dbReference type="ARBA" id="ARBA00004141"/>
    </source>
</evidence>
<feature type="transmembrane region" description="Helical" evidence="5">
    <location>
        <begin position="242"/>
        <end position="260"/>
    </location>
</feature>
<accession>A0A1I0WNZ1</accession>
<sequence length="261" mass="28703">MEYLGYFASILVGISLGLIGGGGSILTIPILVYLFKINPENATSYSLFIVGITALIGSYKHYLLGNLKLKTALYFTFPSVISLLFVREIVLPNIPNHLFFINNFEFTKNSLIMLVFAILMIFASVSMIKRSNADKKMQEISFIQLSLIGLIVGFVIGFLGAGGGFLIIPALIFFAGLEMKQAIGTSLFIIFINSIIGFGGDVINGIQLDYKLLFIISSIAIFGMFIGTHLSKKIDGSKLKPAFGWFVLIMGIYIISKEFFL</sequence>
<dbReference type="EMBL" id="FOJT01000002">
    <property type="protein sequence ID" value="SFA89703.1"/>
    <property type="molecule type" value="Genomic_DNA"/>
</dbReference>
<evidence type="ECO:0000256" key="4">
    <source>
        <dbReference type="ARBA" id="ARBA00023136"/>
    </source>
</evidence>
<dbReference type="InterPro" id="IPR051598">
    <property type="entry name" value="TSUP/Inactive_protease-like"/>
</dbReference>
<keyword evidence="5" id="KW-1003">Cell membrane</keyword>
<feature type="transmembrane region" description="Helical" evidence="5">
    <location>
        <begin position="111"/>
        <end position="128"/>
    </location>
</feature>
<dbReference type="STRING" id="498292.SAMN05660845_0859"/>
<protein>
    <recommendedName>
        <fullName evidence="5">Probable membrane transporter protein</fullName>
    </recommendedName>
</protein>
<reference evidence="7" key="1">
    <citation type="submission" date="2016-10" db="EMBL/GenBank/DDBJ databases">
        <authorList>
            <person name="Varghese N."/>
            <person name="Submissions S."/>
        </authorList>
    </citation>
    <scope>NUCLEOTIDE SEQUENCE [LARGE SCALE GENOMIC DNA]</scope>
    <source>
        <strain evidence="7">DSM 21789</strain>
    </source>
</reference>
<evidence type="ECO:0000256" key="5">
    <source>
        <dbReference type="RuleBase" id="RU363041"/>
    </source>
</evidence>
<feature type="transmembrane region" description="Helical" evidence="5">
    <location>
        <begin position="187"/>
        <end position="206"/>
    </location>
</feature>
<dbReference type="InterPro" id="IPR002781">
    <property type="entry name" value="TM_pro_TauE-like"/>
</dbReference>
<name>A0A1I0WNZ1_9FLAO</name>
<dbReference type="RefSeq" id="WP_091474297.1">
    <property type="nucleotide sequence ID" value="NZ_FOJT01000002.1"/>
</dbReference>
<keyword evidence="7" id="KW-1185">Reference proteome</keyword>